<dbReference type="SUPFAM" id="SSF56784">
    <property type="entry name" value="HAD-like"/>
    <property type="match status" value="1"/>
</dbReference>
<name>A0A1H6UT62_9MICO</name>
<evidence type="ECO:0000313" key="1">
    <source>
        <dbReference type="EMBL" id="SEI95613.1"/>
    </source>
</evidence>
<evidence type="ECO:0000313" key="2">
    <source>
        <dbReference type="Proteomes" id="UP000183315"/>
    </source>
</evidence>
<dbReference type="Gene3D" id="3.40.50.1000">
    <property type="entry name" value="HAD superfamily/HAD-like"/>
    <property type="match status" value="1"/>
</dbReference>
<dbReference type="Pfam" id="PF00702">
    <property type="entry name" value="Hydrolase"/>
    <property type="match status" value="1"/>
</dbReference>
<dbReference type="RefSeq" id="WP_042212781.1">
    <property type="nucleotide sequence ID" value="NZ_BBLU01000002.1"/>
</dbReference>
<dbReference type="InterPro" id="IPR023214">
    <property type="entry name" value="HAD_sf"/>
</dbReference>
<dbReference type="eggNOG" id="COG0546">
    <property type="taxonomic scope" value="Bacteria"/>
</dbReference>
<dbReference type="GO" id="GO:0005829">
    <property type="term" value="C:cytosol"/>
    <property type="evidence" value="ECO:0007669"/>
    <property type="project" value="TreeGrafter"/>
</dbReference>
<dbReference type="GO" id="GO:0006281">
    <property type="term" value="P:DNA repair"/>
    <property type="evidence" value="ECO:0007669"/>
    <property type="project" value="TreeGrafter"/>
</dbReference>
<dbReference type="Proteomes" id="UP000183315">
    <property type="component" value="Unassembled WGS sequence"/>
</dbReference>
<gene>
    <name evidence="1" type="ORF">SAMN05421637_0537</name>
</gene>
<accession>A0A1H6UT62</accession>
<dbReference type="EMBL" id="FNZI01000001">
    <property type="protein sequence ID" value="SEI95613.1"/>
    <property type="molecule type" value="Genomic_DNA"/>
</dbReference>
<organism evidence="1 2">
    <name type="scientific">Demequina mangrovi</name>
    <dbReference type="NCBI Taxonomy" id="1043493"/>
    <lineage>
        <taxon>Bacteria</taxon>
        <taxon>Bacillati</taxon>
        <taxon>Actinomycetota</taxon>
        <taxon>Actinomycetes</taxon>
        <taxon>Micrococcales</taxon>
        <taxon>Demequinaceae</taxon>
        <taxon>Demequina</taxon>
    </lineage>
</organism>
<reference evidence="2" key="1">
    <citation type="submission" date="2016-10" db="EMBL/GenBank/DDBJ databases">
        <authorList>
            <person name="Varghese N."/>
        </authorList>
    </citation>
    <scope>NUCLEOTIDE SEQUENCE [LARGE SCALE GENOMIC DNA]</scope>
    <source>
        <strain evidence="2">DSM 24868</strain>
    </source>
</reference>
<sequence length="231" mass="23865">MPRTVIFDFDGTLALGEGPLDAYVRCVDEVARVAGFVEAAAVERARMVAEPGLYRDAYHAVATAADYLGIGSDAMSAGYLASRELLATDAAPIEPAPGLGDFLRRLREHADLVLVTNAPETRIPEALVALGADGVFSRIVCSARKPVGLAAAIDEALARGPVLSVGDIDEFDLAPARERGAATALVGAAASTGAHQVTFAEERLELLYPAIEAWAAGTASIGSVPSGTAHP</sequence>
<dbReference type="PANTHER" id="PTHR43434">
    <property type="entry name" value="PHOSPHOGLYCOLATE PHOSPHATASE"/>
    <property type="match status" value="1"/>
</dbReference>
<proteinExistence type="predicted"/>
<protein>
    <submittedName>
        <fullName evidence="1">FMN phosphatase YigB, HAD superfamily</fullName>
    </submittedName>
</protein>
<dbReference type="GO" id="GO:0008967">
    <property type="term" value="F:phosphoglycolate phosphatase activity"/>
    <property type="evidence" value="ECO:0007669"/>
    <property type="project" value="TreeGrafter"/>
</dbReference>
<keyword evidence="2" id="KW-1185">Reference proteome</keyword>
<dbReference type="AlphaFoldDB" id="A0A1H6UT62"/>
<dbReference type="STRING" id="1043493.SAMN05421637_0537"/>
<dbReference type="InterPro" id="IPR050155">
    <property type="entry name" value="HAD-like_hydrolase_sf"/>
</dbReference>
<dbReference type="InterPro" id="IPR036412">
    <property type="entry name" value="HAD-like_sf"/>
</dbReference>
<dbReference type="PANTHER" id="PTHR43434:SF13">
    <property type="entry name" value="PHOSPHOGLYCOLATE PHOSPHATASE"/>
    <property type="match status" value="1"/>
</dbReference>